<evidence type="ECO:0000313" key="2">
    <source>
        <dbReference type="Proteomes" id="UP001620514"/>
    </source>
</evidence>
<gene>
    <name evidence="1" type="ORF">ABH943_008183</name>
</gene>
<protein>
    <recommendedName>
        <fullName evidence="3">DUF3761 domain-containing protein</fullName>
    </recommendedName>
</protein>
<dbReference type="InterPro" id="IPR022236">
    <property type="entry name" value="DUF3761"/>
</dbReference>
<organism evidence="1 2">
    <name type="scientific">Caballeronia udeis</name>
    <dbReference type="NCBI Taxonomy" id="1232866"/>
    <lineage>
        <taxon>Bacteria</taxon>
        <taxon>Pseudomonadati</taxon>
        <taxon>Pseudomonadota</taxon>
        <taxon>Betaproteobacteria</taxon>
        <taxon>Burkholderiales</taxon>
        <taxon>Burkholderiaceae</taxon>
        <taxon>Caballeronia</taxon>
    </lineage>
</organism>
<reference evidence="1 2" key="2">
    <citation type="submission" date="2024-11" db="EMBL/GenBank/DDBJ databases">
        <title>Using genomics to understand microbial adaptation to soil warming.</title>
        <authorList>
            <person name="Deangelis K.M. PhD."/>
        </authorList>
    </citation>
    <scope>NUCLEOTIDE SEQUENCE [LARGE SCALE GENOMIC DNA]</scope>
    <source>
        <strain evidence="1 2">GAS97</strain>
    </source>
</reference>
<dbReference type="EMBL" id="JBIYDN010000044">
    <property type="protein sequence ID" value="MFK4448139.1"/>
    <property type="molecule type" value="Genomic_DNA"/>
</dbReference>
<keyword evidence="2" id="KW-1185">Reference proteome</keyword>
<accession>A0ABW8MXU9</accession>
<comment type="caution">
    <text evidence="1">The sequence shown here is derived from an EMBL/GenBank/DDBJ whole genome shotgun (WGS) entry which is preliminary data.</text>
</comment>
<evidence type="ECO:0000313" key="1">
    <source>
        <dbReference type="EMBL" id="MFK4448139.1"/>
    </source>
</evidence>
<evidence type="ECO:0008006" key="3">
    <source>
        <dbReference type="Google" id="ProtNLM"/>
    </source>
</evidence>
<sequence>MKTELIYSLTEHFEGHAQQTNSGVEFWLARDLHCTASFAYACSAPNKSDLDKHQTYRNHDGETVHFPAHSRSGKAPDGATARCRDGTWSFSRHRSGTCSRHGGVAAWRREHAASMSKQINARRTAIFIEVQCRHFPRAAGNALPRTESRGFPAET</sequence>
<dbReference type="Proteomes" id="UP001620514">
    <property type="component" value="Unassembled WGS sequence"/>
</dbReference>
<dbReference type="Pfam" id="PF12587">
    <property type="entry name" value="DUF3761"/>
    <property type="match status" value="1"/>
</dbReference>
<reference evidence="1 2" key="1">
    <citation type="submission" date="2024-10" db="EMBL/GenBank/DDBJ databases">
        <authorList>
            <person name="Deangelis K."/>
            <person name="Huntemann M."/>
            <person name="Clum A."/>
            <person name="Wang J."/>
            <person name="Palaniappan K."/>
            <person name="Ritter S."/>
            <person name="Chen I.-M."/>
            <person name="Stamatis D."/>
            <person name="Reddy T."/>
            <person name="O'Malley R."/>
            <person name="Daum C."/>
            <person name="Ng V."/>
            <person name="Ivanova N."/>
            <person name="Kyrpides N."/>
            <person name="Woyke T."/>
        </authorList>
    </citation>
    <scope>NUCLEOTIDE SEQUENCE [LARGE SCALE GENOMIC DNA]</scope>
    <source>
        <strain evidence="1 2">GAS97</strain>
    </source>
</reference>
<proteinExistence type="predicted"/>
<name>A0ABW8MXU9_9BURK</name>